<dbReference type="AlphaFoldDB" id="A0A177WYF7"/>
<accession>A0A177WYF7</accession>
<dbReference type="PANTHER" id="PTHR46100:SF4">
    <property type="entry name" value="USPA DOMAIN-CONTAINING PROTEIN"/>
    <property type="match status" value="1"/>
</dbReference>
<dbReference type="EMBL" id="DS022315">
    <property type="protein sequence ID" value="OAJ45153.1"/>
    <property type="molecule type" value="Genomic_DNA"/>
</dbReference>
<evidence type="ECO:0000259" key="1">
    <source>
        <dbReference type="Pfam" id="PF00582"/>
    </source>
</evidence>
<dbReference type="InterPro" id="IPR006016">
    <property type="entry name" value="UspA"/>
</dbReference>
<dbReference type="Pfam" id="PF00582">
    <property type="entry name" value="Usp"/>
    <property type="match status" value="1"/>
</dbReference>
<dbReference type="InterPro" id="IPR014729">
    <property type="entry name" value="Rossmann-like_a/b/a_fold"/>
</dbReference>
<dbReference type="STRING" id="403673.A0A177WYF7"/>
<organism evidence="2 3">
    <name type="scientific">Batrachochytrium dendrobatidis (strain JEL423)</name>
    <dbReference type="NCBI Taxonomy" id="403673"/>
    <lineage>
        <taxon>Eukaryota</taxon>
        <taxon>Fungi</taxon>
        <taxon>Fungi incertae sedis</taxon>
        <taxon>Chytridiomycota</taxon>
        <taxon>Chytridiomycota incertae sedis</taxon>
        <taxon>Chytridiomycetes</taxon>
        <taxon>Rhizophydiales</taxon>
        <taxon>Rhizophydiales incertae sedis</taxon>
        <taxon>Batrachochytrium</taxon>
    </lineage>
</organism>
<feature type="domain" description="UspA" evidence="1">
    <location>
        <begin position="33"/>
        <end position="170"/>
    </location>
</feature>
<dbReference type="eggNOG" id="ENOG502QRPI">
    <property type="taxonomic scope" value="Eukaryota"/>
</dbReference>
<evidence type="ECO:0000313" key="2">
    <source>
        <dbReference type="EMBL" id="OAJ45153.1"/>
    </source>
</evidence>
<dbReference type="PANTHER" id="PTHR46100">
    <property type="entry name" value="IMP2'P"/>
    <property type="match status" value="1"/>
</dbReference>
<dbReference type="SUPFAM" id="SSF52402">
    <property type="entry name" value="Adenine nucleotide alpha hydrolases-like"/>
    <property type="match status" value="1"/>
</dbReference>
<dbReference type="PRINTS" id="PR01438">
    <property type="entry name" value="UNVRSLSTRESS"/>
</dbReference>
<name>A0A177WYF7_BATDL</name>
<sequence length="175" mass="19356">MTDTTQLPVLDSLSYTTVGDQVVVHRNLPQGSRHLMVAVDLSNYSFEAVKFTFENVARQNDVVSVVQIIRPLEGSHGKSETPSDKRTDAMISLHDQVKKIRNDLGKQIIPFRVDVGWGDARKIVLEMLDVHKATILIVGSRGRTSLQGALLGSVSQYLLSNAKIPVIVVRNPKEN</sequence>
<evidence type="ECO:0000313" key="3">
    <source>
        <dbReference type="Proteomes" id="UP000077115"/>
    </source>
</evidence>
<protein>
    <recommendedName>
        <fullName evidence="1">UspA domain-containing protein</fullName>
    </recommendedName>
</protein>
<reference evidence="2 3" key="2">
    <citation type="submission" date="2016-05" db="EMBL/GenBank/DDBJ databases">
        <title>Lineage-specific infection strategies underlie the spectrum of fungal disease in amphibians.</title>
        <authorList>
            <person name="Cuomo C.A."/>
            <person name="Farrer R.A."/>
            <person name="James T."/>
            <person name="Longcore J."/>
            <person name="Birren B."/>
        </authorList>
    </citation>
    <scope>NUCLEOTIDE SEQUENCE [LARGE SCALE GENOMIC DNA]</scope>
    <source>
        <strain evidence="2 3">JEL423</strain>
    </source>
</reference>
<reference evidence="2 3" key="1">
    <citation type="submission" date="2006-10" db="EMBL/GenBank/DDBJ databases">
        <title>The Genome Sequence of Batrachochytrium dendrobatidis JEL423.</title>
        <authorList>
            <consortium name="The Broad Institute Genome Sequencing Platform"/>
            <person name="Birren B."/>
            <person name="Lander E."/>
            <person name="Galagan J."/>
            <person name="Cuomo C."/>
            <person name="Devon K."/>
            <person name="Jaffe D."/>
            <person name="Butler J."/>
            <person name="Alvarez P."/>
            <person name="Gnerre S."/>
            <person name="Grabherr M."/>
            <person name="Kleber M."/>
            <person name="Mauceli E."/>
            <person name="Brockman W."/>
            <person name="Young S."/>
            <person name="LaButti K."/>
            <person name="Sykes S."/>
            <person name="DeCaprio D."/>
            <person name="Crawford M."/>
            <person name="Koehrsen M."/>
            <person name="Engels R."/>
            <person name="Montgomery P."/>
            <person name="Pearson M."/>
            <person name="Howarth C."/>
            <person name="Larson L."/>
            <person name="White J."/>
            <person name="O'Leary S."/>
            <person name="Kodira C."/>
            <person name="Zeng Q."/>
            <person name="Yandava C."/>
            <person name="Alvarado L."/>
            <person name="Longcore J."/>
            <person name="James T."/>
        </authorList>
    </citation>
    <scope>NUCLEOTIDE SEQUENCE [LARGE SCALE GENOMIC DNA]</scope>
    <source>
        <strain evidence="2 3">JEL423</strain>
    </source>
</reference>
<dbReference type="Proteomes" id="UP000077115">
    <property type="component" value="Unassembled WGS sequence"/>
</dbReference>
<dbReference type="InterPro" id="IPR006015">
    <property type="entry name" value="Universal_stress_UspA"/>
</dbReference>
<proteinExistence type="predicted"/>
<dbReference type="Gene3D" id="3.40.50.620">
    <property type="entry name" value="HUPs"/>
    <property type="match status" value="1"/>
</dbReference>
<dbReference type="OrthoDB" id="2124632at2759"/>
<gene>
    <name evidence="2" type="ORF">BDEG_28314</name>
</gene>
<dbReference type="CDD" id="cd23659">
    <property type="entry name" value="USP_At3g01520-like"/>
    <property type="match status" value="1"/>
</dbReference>
<dbReference type="VEuPathDB" id="FungiDB:BDEG_28314"/>